<comment type="caution">
    <text evidence="2">The sequence shown here is derived from an EMBL/GenBank/DDBJ whole genome shotgun (WGS) entry which is preliminary data.</text>
</comment>
<keyword evidence="1" id="KW-0812">Transmembrane</keyword>
<feature type="transmembrane region" description="Helical" evidence="1">
    <location>
        <begin position="104"/>
        <end position="122"/>
    </location>
</feature>
<reference evidence="2 3" key="1">
    <citation type="journal article" date="2013" name="Curr. Biol.">
        <title>The Genome of the Foraminiferan Reticulomyxa filosa.</title>
        <authorList>
            <person name="Glockner G."/>
            <person name="Hulsmann N."/>
            <person name="Schleicher M."/>
            <person name="Noegel A.A."/>
            <person name="Eichinger L."/>
            <person name="Gallinger C."/>
            <person name="Pawlowski J."/>
            <person name="Sierra R."/>
            <person name="Euteneuer U."/>
            <person name="Pillet L."/>
            <person name="Moustafa A."/>
            <person name="Platzer M."/>
            <person name="Groth M."/>
            <person name="Szafranski K."/>
            <person name="Schliwa M."/>
        </authorList>
    </citation>
    <scope>NUCLEOTIDE SEQUENCE [LARGE SCALE GENOMIC DNA]</scope>
</reference>
<sequence>MLLPFIAKSNNVVLINNWIDYLKVAPLFSNQTKTWILEMCWRRWTLLSGYVGNILYQQSGPSLSTINSLKKSAAVDTNKLSCYLTLYFVLASIASKSFFFLTSLYVYVLFIHMCGMCCLKFLNRYSNVCKWRLQVVAVNIVIGAEVNLRKNSNRTTMACIDYGSWYYVLHNV</sequence>
<dbReference type="EMBL" id="ASPP01035692">
    <property type="protein sequence ID" value="ETO02470.1"/>
    <property type="molecule type" value="Genomic_DNA"/>
</dbReference>
<gene>
    <name evidence="2" type="ORF">RFI_34960</name>
</gene>
<accession>X6LP20</accession>
<organism evidence="2 3">
    <name type="scientific">Reticulomyxa filosa</name>
    <dbReference type="NCBI Taxonomy" id="46433"/>
    <lineage>
        <taxon>Eukaryota</taxon>
        <taxon>Sar</taxon>
        <taxon>Rhizaria</taxon>
        <taxon>Retaria</taxon>
        <taxon>Foraminifera</taxon>
        <taxon>Monothalamids</taxon>
        <taxon>Reticulomyxidae</taxon>
        <taxon>Reticulomyxa</taxon>
    </lineage>
</organism>
<name>X6LP20_RETFI</name>
<keyword evidence="3" id="KW-1185">Reference proteome</keyword>
<keyword evidence="1" id="KW-1133">Transmembrane helix</keyword>
<evidence type="ECO:0000313" key="2">
    <source>
        <dbReference type="EMBL" id="ETO02470.1"/>
    </source>
</evidence>
<protein>
    <submittedName>
        <fullName evidence="2">Uncharacterized protein</fullName>
    </submittedName>
</protein>
<dbReference type="Proteomes" id="UP000023152">
    <property type="component" value="Unassembled WGS sequence"/>
</dbReference>
<dbReference type="AlphaFoldDB" id="X6LP20"/>
<proteinExistence type="predicted"/>
<evidence type="ECO:0000256" key="1">
    <source>
        <dbReference type="SAM" id="Phobius"/>
    </source>
</evidence>
<evidence type="ECO:0000313" key="3">
    <source>
        <dbReference type="Proteomes" id="UP000023152"/>
    </source>
</evidence>
<keyword evidence="1" id="KW-0472">Membrane</keyword>